<protein>
    <submittedName>
        <fullName evidence="1">Uncharacterized protein</fullName>
    </submittedName>
</protein>
<name>A0A5C5WNC5_9PLAN</name>
<accession>A0A5C5WNC5</accession>
<dbReference type="AlphaFoldDB" id="A0A5C5WNC5"/>
<proteinExistence type="predicted"/>
<dbReference type="Proteomes" id="UP000317243">
    <property type="component" value="Unassembled WGS sequence"/>
</dbReference>
<gene>
    <name evidence="1" type="ORF">KOR42_30100</name>
</gene>
<comment type="caution">
    <text evidence="1">The sequence shown here is derived from an EMBL/GenBank/DDBJ whole genome shotgun (WGS) entry which is preliminary data.</text>
</comment>
<evidence type="ECO:0000313" key="2">
    <source>
        <dbReference type="Proteomes" id="UP000317243"/>
    </source>
</evidence>
<dbReference type="OrthoDB" id="215069at2"/>
<dbReference type="RefSeq" id="WP_146510505.1">
    <property type="nucleotide sequence ID" value="NZ_SIHI01000006.1"/>
</dbReference>
<evidence type="ECO:0000313" key="1">
    <source>
        <dbReference type="EMBL" id="TWT52324.1"/>
    </source>
</evidence>
<reference evidence="1 2" key="1">
    <citation type="submission" date="2019-02" db="EMBL/GenBank/DDBJ databases">
        <title>Deep-cultivation of Planctomycetes and their phenomic and genomic characterization uncovers novel biology.</title>
        <authorList>
            <person name="Wiegand S."/>
            <person name="Jogler M."/>
            <person name="Boedeker C."/>
            <person name="Pinto D."/>
            <person name="Vollmers J."/>
            <person name="Rivas-Marin E."/>
            <person name="Kohn T."/>
            <person name="Peeters S.H."/>
            <person name="Heuer A."/>
            <person name="Rast P."/>
            <person name="Oberbeckmann S."/>
            <person name="Bunk B."/>
            <person name="Jeske O."/>
            <person name="Meyerdierks A."/>
            <person name="Storesund J.E."/>
            <person name="Kallscheuer N."/>
            <person name="Luecker S."/>
            <person name="Lage O.M."/>
            <person name="Pohl T."/>
            <person name="Merkel B.J."/>
            <person name="Hornburger P."/>
            <person name="Mueller R.-W."/>
            <person name="Bruemmer F."/>
            <person name="Labrenz M."/>
            <person name="Spormann A.M."/>
            <person name="Op Den Camp H."/>
            <person name="Overmann J."/>
            <person name="Amann R."/>
            <person name="Jetten M.S.M."/>
            <person name="Mascher T."/>
            <person name="Medema M.H."/>
            <person name="Devos D.P."/>
            <person name="Kaster A.-K."/>
            <person name="Ovreas L."/>
            <person name="Rohde M."/>
            <person name="Galperin M.Y."/>
            <person name="Jogler C."/>
        </authorList>
    </citation>
    <scope>NUCLEOTIDE SEQUENCE [LARGE SCALE GENOMIC DNA]</scope>
    <source>
        <strain evidence="1 2">KOR42</strain>
    </source>
</reference>
<keyword evidence="2" id="KW-1185">Reference proteome</keyword>
<dbReference type="EMBL" id="SIHI01000006">
    <property type="protein sequence ID" value="TWT52324.1"/>
    <property type="molecule type" value="Genomic_DNA"/>
</dbReference>
<sequence length="82" mass="9265">MAGYNKFDPRLESLVIETLTLWDDAISGLTPEEKNVIAEAIQLQPQLASKITYERAHTGFTRIITVTEEDIARLYEQNLAAE</sequence>
<organism evidence="1 2">
    <name type="scientific">Thalassoglobus neptunius</name>
    <dbReference type="NCBI Taxonomy" id="1938619"/>
    <lineage>
        <taxon>Bacteria</taxon>
        <taxon>Pseudomonadati</taxon>
        <taxon>Planctomycetota</taxon>
        <taxon>Planctomycetia</taxon>
        <taxon>Planctomycetales</taxon>
        <taxon>Planctomycetaceae</taxon>
        <taxon>Thalassoglobus</taxon>
    </lineage>
</organism>